<evidence type="ECO:0000256" key="3">
    <source>
        <dbReference type="ARBA" id="ARBA00022763"/>
    </source>
</evidence>
<accession>A0AAQ2HG71</accession>
<evidence type="ECO:0000313" key="11">
    <source>
        <dbReference type="Proteomes" id="UP000297403"/>
    </source>
</evidence>
<keyword evidence="5" id="KW-0190">Covalent protein-DNA linkage</keyword>
<dbReference type="GO" id="GO:0106300">
    <property type="term" value="P:protein-DNA covalent cross-linking repair"/>
    <property type="evidence" value="ECO:0007669"/>
    <property type="project" value="InterPro"/>
</dbReference>
<evidence type="ECO:0000256" key="4">
    <source>
        <dbReference type="ARBA" id="ARBA00022801"/>
    </source>
</evidence>
<dbReference type="SUPFAM" id="SSF143081">
    <property type="entry name" value="BB1717-like"/>
    <property type="match status" value="1"/>
</dbReference>
<gene>
    <name evidence="10" type="ORF">E3O49_06665</name>
</gene>
<evidence type="ECO:0000256" key="8">
    <source>
        <dbReference type="RuleBase" id="RU364100"/>
    </source>
</evidence>
<organism evidence="10 11">
    <name type="scientific">Cryobacterium shii</name>
    <dbReference type="NCBI Taxonomy" id="1259235"/>
    <lineage>
        <taxon>Bacteria</taxon>
        <taxon>Bacillati</taxon>
        <taxon>Actinomycetota</taxon>
        <taxon>Actinomycetes</taxon>
        <taxon>Micrococcales</taxon>
        <taxon>Microbacteriaceae</taxon>
        <taxon>Cryobacterium</taxon>
    </lineage>
</organism>
<keyword evidence="7" id="KW-0456">Lyase</keyword>
<name>A0AAQ2HG71_9MICO</name>
<comment type="caution">
    <text evidence="10">The sequence shown here is derived from an EMBL/GenBank/DDBJ whole genome shotgun (WGS) entry which is preliminary data.</text>
</comment>
<evidence type="ECO:0000256" key="1">
    <source>
        <dbReference type="ARBA" id="ARBA00008136"/>
    </source>
</evidence>
<dbReference type="Proteomes" id="UP000297403">
    <property type="component" value="Unassembled WGS sequence"/>
</dbReference>
<dbReference type="PANTHER" id="PTHR13604">
    <property type="entry name" value="DC12-RELATED"/>
    <property type="match status" value="1"/>
</dbReference>
<dbReference type="GO" id="GO:0003697">
    <property type="term" value="F:single-stranded DNA binding"/>
    <property type="evidence" value="ECO:0007669"/>
    <property type="project" value="InterPro"/>
</dbReference>
<dbReference type="Gene3D" id="3.90.1680.10">
    <property type="entry name" value="SOS response associated peptidase-like"/>
    <property type="match status" value="1"/>
</dbReference>
<dbReference type="InterPro" id="IPR003738">
    <property type="entry name" value="SRAP"/>
</dbReference>
<keyword evidence="3" id="KW-0227">DNA damage</keyword>
<keyword evidence="2 8" id="KW-0645">Protease</keyword>
<dbReference type="Pfam" id="PF02586">
    <property type="entry name" value="SRAP"/>
    <property type="match status" value="1"/>
</dbReference>
<dbReference type="GO" id="GO:0016829">
    <property type="term" value="F:lyase activity"/>
    <property type="evidence" value="ECO:0007669"/>
    <property type="project" value="UniProtKB-KW"/>
</dbReference>
<dbReference type="AlphaFoldDB" id="A0AAQ2HG71"/>
<dbReference type="EMBL" id="SOFY01000031">
    <property type="protein sequence ID" value="TFC48888.1"/>
    <property type="molecule type" value="Genomic_DNA"/>
</dbReference>
<comment type="similarity">
    <text evidence="1 8">Belongs to the SOS response-associated peptidase family.</text>
</comment>
<dbReference type="PANTHER" id="PTHR13604:SF0">
    <property type="entry name" value="ABASIC SITE PROCESSING PROTEIN HMCES"/>
    <property type="match status" value="1"/>
</dbReference>
<dbReference type="InterPro" id="IPR036590">
    <property type="entry name" value="SRAP-like"/>
</dbReference>
<evidence type="ECO:0000256" key="2">
    <source>
        <dbReference type="ARBA" id="ARBA00022670"/>
    </source>
</evidence>
<feature type="compositionally biased region" description="Basic and acidic residues" evidence="9">
    <location>
        <begin position="199"/>
        <end position="209"/>
    </location>
</feature>
<dbReference type="GO" id="GO:0008233">
    <property type="term" value="F:peptidase activity"/>
    <property type="evidence" value="ECO:0007669"/>
    <property type="project" value="UniProtKB-KW"/>
</dbReference>
<evidence type="ECO:0000256" key="9">
    <source>
        <dbReference type="SAM" id="MobiDB-lite"/>
    </source>
</evidence>
<keyword evidence="4 8" id="KW-0378">Hydrolase</keyword>
<keyword evidence="11" id="KW-1185">Reference proteome</keyword>
<keyword evidence="6" id="KW-0238">DNA-binding</keyword>
<protein>
    <recommendedName>
        <fullName evidence="8">Abasic site processing protein</fullName>
        <ecNumber evidence="8">3.4.-.-</ecNumber>
    </recommendedName>
</protein>
<dbReference type="EC" id="3.4.-.-" evidence="8"/>
<proteinExistence type="inferred from homology"/>
<sequence length="240" mass="26621">MCGRFAMDGTVYQLLDFLVAEQQLDPKQPGAQPATLAERQPHYNIAPTNEVPVMRERHGDREVADVRWGMVAPGSPTFGGGKPVFNARIESVDRLGLFKNPFLKSRCIVFATGYYEWEQQESGKQPYFIREPQHPLAMAGIVCAWPDPSLAEKDPRRWRLSMSIITRDARVAPGLEPRPDAGGPVGRLLRRVAGRRPRREGAAGDARERLGRHRGPIGLLPGVHIGEPGRAPGGRAERRP</sequence>
<evidence type="ECO:0000256" key="5">
    <source>
        <dbReference type="ARBA" id="ARBA00023124"/>
    </source>
</evidence>
<evidence type="ECO:0000313" key="10">
    <source>
        <dbReference type="EMBL" id="TFC48888.1"/>
    </source>
</evidence>
<evidence type="ECO:0000256" key="7">
    <source>
        <dbReference type="ARBA" id="ARBA00023239"/>
    </source>
</evidence>
<dbReference type="GO" id="GO:0006508">
    <property type="term" value="P:proteolysis"/>
    <property type="evidence" value="ECO:0007669"/>
    <property type="project" value="UniProtKB-KW"/>
</dbReference>
<evidence type="ECO:0000256" key="6">
    <source>
        <dbReference type="ARBA" id="ARBA00023125"/>
    </source>
</evidence>
<reference evidence="10 11" key="1">
    <citation type="submission" date="2019-03" db="EMBL/GenBank/DDBJ databases">
        <title>Genomics of glacier-inhabiting Cryobacterium strains.</title>
        <authorList>
            <person name="Liu Q."/>
            <person name="Xin Y.-H."/>
        </authorList>
    </citation>
    <scope>NUCLEOTIDE SEQUENCE [LARGE SCALE GENOMIC DNA]</scope>
    <source>
        <strain evidence="11">TMT1-22</strain>
    </source>
</reference>
<feature type="region of interest" description="Disordered" evidence="9">
    <location>
        <begin position="194"/>
        <end position="240"/>
    </location>
</feature>
<dbReference type="RefSeq" id="WP_134404416.1">
    <property type="nucleotide sequence ID" value="NZ_SOFY01000031.1"/>
</dbReference>